<name>A0A7W3WPL6_9ACTN</name>
<evidence type="ECO:0000256" key="1">
    <source>
        <dbReference type="SAM" id="Phobius"/>
    </source>
</evidence>
<keyword evidence="1" id="KW-0812">Transmembrane</keyword>
<dbReference type="Proteomes" id="UP000525686">
    <property type="component" value="Unassembled WGS sequence"/>
</dbReference>
<accession>A0A7W3WPL6</accession>
<dbReference type="EMBL" id="JABJWZ010000311">
    <property type="protein sequence ID" value="MBB1256189.1"/>
    <property type="molecule type" value="Genomic_DNA"/>
</dbReference>
<comment type="caution">
    <text evidence="2">The sequence shown here is derived from an EMBL/GenBank/DDBJ whole genome shotgun (WGS) entry which is preliminary data.</text>
</comment>
<evidence type="ECO:0008006" key="4">
    <source>
        <dbReference type="Google" id="ProtNLM"/>
    </source>
</evidence>
<dbReference type="RefSeq" id="WP_181355329.1">
    <property type="nucleotide sequence ID" value="NZ_JABJWZ010000311.1"/>
</dbReference>
<reference evidence="3" key="1">
    <citation type="submission" date="2020-05" db="EMBL/GenBank/DDBJ databases">
        <title>Classification of alakaliphilic streptomycetes isolated from an alkaline soil next to Lonar Crater, India and a proposal for the recognition of Streptomyces alkaliterrae sp. nov.</title>
        <authorList>
            <person name="Golinska P."/>
        </authorList>
    </citation>
    <scope>NUCLEOTIDE SEQUENCE [LARGE SCALE GENOMIC DNA]</scope>
    <source>
        <strain evidence="3">OF3</strain>
    </source>
</reference>
<keyword evidence="1" id="KW-0472">Membrane</keyword>
<gene>
    <name evidence="2" type="ORF">H3146_22925</name>
</gene>
<evidence type="ECO:0000313" key="2">
    <source>
        <dbReference type="EMBL" id="MBB1256189.1"/>
    </source>
</evidence>
<feature type="transmembrane region" description="Helical" evidence="1">
    <location>
        <begin position="21"/>
        <end position="44"/>
    </location>
</feature>
<dbReference type="AlphaFoldDB" id="A0A7W3WPL6"/>
<protein>
    <recommendedName>
        <fullName evidence="4">Flp family type IVb pilin</fullName>
    </recommendedName>
</protein>
<proteinExistence type="predicted"/>
<organism evidence="2 3">
    <name type="scientific">Streptomyces alkaliterrae</name>
    <dbReference type="NCBI Taxonomy" id="2213162"/>
    <lineage>
        <taxon>Bacteria</taxon>
        <taxon>Bacillati</taxon>
        <taxon>Actinomycetota</taxon>
        <taxon>Actinomycetes</taxon>
        <taxon>Kitasatosporales</taxon>
        <taxon>Streptomycetaceae</taxon>
        <taxon>Streptomyces</taxon>
    </lineage>
</organism>
<sequence>MKLLKRRHQLKTDTGQTAIEYLGILAVVAAIIVVLLTTDFGTAISNAISDQISKVTGGD</sequence>
<keyword evidence="1" id="KW-1133">Transmembrane helix</keyword>
<evidence type="ECO:0000313" key="3">
    <source>
        <dbReference type="Proteomes" id="UP000525686"/>
    </source>
</evidence>